<organism evidence="2">
    <name type="scientific">Ralstonia sp. SJ98</name>
    <dbReference type="NCBI Taxonomy" id="270371"/>
    <lineage>
        <taxon>Bacteria</taxon>
        <taxon>Pseudomonadati</taxon>
        <taxon>Pseudomonadota</taxon>
        <taxon>Betaproteobacteria</taxon>
        <taxon>Burkholderiales</taxon>
        <taxon>Burkholderiaceae</taxon>
        <taxon>Ralstonia</taxon>
    </lineage>
</organism>
<protein>
    <recommendedName>
        <fullName evidence="3">Asl1-like glycosyl hydrolase catalytic domain-containing protein</fullName>
    </recommendedName>
</protein>
<name>Q6PW29_9RALS</name>
<evidence type="ECO:0008006" key="3">
    <source>
        <dbReference type="Google" id="ProtNLM"/>
    </source>
</evidence>
<feature type="compositionally biased region" description="Low complexity" evidence="1">
    <location>
        <begin position="84"/>
        <end position="178"/>
    </location>
</feature>
<reference evidence="2" key="1">
    <citation type="journal article" date="2010" name="Environ. Sci. Technol.">
        <title>p-Nitrophenol degradation via 4-nitrocatechol in Burkholderia sp. SJ98 and cloning of some of the lower pathway genes.</title>
        <authorList>
            <person name="Chauhan A."/>
            <person name="Pandey G."/>
            <person name="Sharma N.K."/>
            <person name="Paul D."/>
            <person name="Pandey J."/>
            <person name="Jain R.K."/>
        </authorList>
    </citation>
    <scope>NUCLEOTIDE SEQUENCE</scope>
    <source>
        <strain evidence="2">SJ98</strain>
    </source>
</reference>
<dbReference type="Gene3D" id="3.20.20.80">
    <property type="entry name" value="Glycosidases"/>
    <property type="match status" value="1"/>
</dbReference>
<accession>Q6PW29</accession>
<dbReference type="SUPFAM" id="SSF51445">
    <property type="entry name" value="(Trans)glycosidases"/>
    <property type="match status" value="1"/>
</dbReference>
<evidence type="ECO:0000256" key="1">
    <source>
        <dbReference type="SAM" id="MobiDB-lite"/>
    </source>
</evidence>
<proteinExistence type="predicted"/>
<dbReference type="EMBL" id="AY574278">
    <property type="protein sequence ID" value="AAS87584.1"/>
    <property type="molecule type" value="Genomic_DNA"/>
</dbReference>
<dbReference type="InterPro" id="IPR017853">
    <property type="entry name" value="GH"/>
</dbReference>
<evidence type="ECO:0000313" key="2">
    <source>
        <dbReference type="EMBL" id="AAS87584.1"/>
    </source>
</evidence>
<sequence>MDKHSTVPASDAGRRSVTGPSAFVRTTRATYAYFVEMDVSHLVIRIEMTNFAPAFRFIRFKSIALVAAVSVLVAACGGGGGGSSDNASSSSAAQSGSASASSASVTGSDTSPSGTGTTKLTTSPPATASDTSDDTASSGTSSPTASAPAPASSTDSTSTDNSSTGNTGTTTPTPTPSARLFYGVNGHNNEGGAYDISSPALQLSQLQDLGAKLYRNEVYSQGTANKLAGIADIMAAGGVTVYPVILMDIATFINETDGYNAGFALGQQTASSRRYAYYEVTNEMESALLLGNVDGVLPSQYDAAKFRILRGVIRGMIAGIKSVDTSGKIILGGGTWLHYGFAQMLAAGTEPDGSTGHEVVNWDITAWHWYSDMNDITNACGGTGCHNVLAALQALGKPIWINEAGVRPNFGTDQQIAAYLVGNKMLAQFVALASTYGIESVQTYQLYDDPAGLPGGGAYGLLENDGHTQKDAYTAYKNFVAAHPM</sequence>
<dbReference type="AlphaFoldDB" id="Q6PW29"/>
<feature type="region of interest" description="Disordered" evidence="1">
    <location>
        <begin position="80"/>
        <end position="186"/>
    </location>
</feature>